<dbReference type="InterPro" id="IPR007110">
    <property type="entry name" value="Ig-like_dom"/>
</dbReference>
<feature type="domain" description="Ig-like" evidence="1">
    <location>
        <begin position="33"/>
        <end position="95"/>
    </location>
</feature>
<dbReference type="AlphaFoldDB" id="A0A5B7H7N5"/>
<keyword evidence="3" id="KW-1185">Reference proteome</keyword>
<dbReference type="Proteomes" id="UP000324222">
    <property type="component" value="Unassembled WGS sequence"/>
</dbReference>
<dbReference type="InterPro" id="IPR013783">
    <property type="entry name" value="Ig-like_fold"/>
</dbReference>
<evidence type="ECO:0000259" key="1">
    <source>
        <dbReference type="PROSITE" id="PS50835"/>
    </source>
</evidence>
<dbReference type="EMBL" id="VSRR010025773">
    <property type="protein sequence ID" value="MPC67102.1"/>
    <property type="molecule type" value="Genomic_DNA"/>
</dbReference>
<dbReference type="PROSITE" id="PS50835">
    <property type="entry name" value="IG_LIKE"/>
    <property type="match status" value="1"/>
</dbReference>
<dbReference type="Pfam" id="PF13927">
    <property type="entry name" value="Ig_3"/>
    <property type="match status" value="1"/>
</dbReference>
<comment type="caution">
    <text evidence="2">The sequence shown here is derived from an EMBL/GenBank/DDBJ whole genome shotgun (WGS) entry which is preliminary data.</text>
</comment>
<protein>
    <submittedName>
        <fullName evidence="2">Irregular chiasm C-roughest protein</fullName>
    </submittedName>
</protein>
<evidence type="ECO:0000313" key="3">
    <source>
        <dbReference type="Proteomes" id="UP000324222"/>
    </source>
</evidence>
<dbReference type="Gene3D" id="2.60.40.10">
    <property type="entry name" value="Immunoglobulins"/>
    <property type="match status" value="1"/>
</dbReference>
<dbReference type="InterPro" id="IPR036179">
    <property type="entry name" value="Ig-like_dom_sf"/>
</dbReference>
<reference evidence="2 3" key="1">
    <citation type="submission" date="2019-05" db="EMBL/GenBank/DDBJ databases">
        <title>Another draft genome of Portunus trituberculatus and its Hox gene families provides insights of decapod evolution.</title>
        <authorList>
            <person name="Jeong J.-H."/>
            <person name="Song I."/>
            <person name="Kim S."/>
            <person name="Choi T."/>
            <person name="Kim D."/>
            <person name="Ryu S."/>
            <person name="Kim W."/>
        </authorList>
    </citation>
    <scope>NUCLEOTIDE SEQUENCE [LARGE SCALE GENOMIC DNA]</scope>
    <source>
        <tissue evidence="2">Muscle</tissue>
    </source>
</reference>
<organism evidence="2 3">
    <name type="scientific">Portunus trituberculatus</name>
    <name type="common">Swimming crab</name>
    <name type="synonym">Neptunus trituberculatus</name>
    <dbReference type="NCBI Taxonomy" id="210409"/>
    <lineage>
        <taxon>Eukaryota</taxon>
        <taxon>Metazoa</taxon>
        <taxon>Ecdysozoa</taxon>
        <taxon>Arthropoda</taxon>
        <taxon>Crustacea</taxon>
        <taxon>Multicrustacea</taxon>
        <taxon>Malacostraca</taxon>
        <taxon>Eumalacostraca</taxon>
        <taxon>Eucarida</taxon>
        <taxon>Decapoda</taxon>
        <taxon>Pleocyemata</taxon>
        <taxon>Brachyura</taxon>
        <taxon>Eubrachyura</taxon>
        <taxon>Portunoidea</taxon>
        <taxon>Portunidae</taxon>
        <taxon>Portuninae</taxon>
        <taxon>Portunus</taxon>
    </lineage>
</organism>
<dbReference type="OrthoDB" id="6413693at2759"/>
<dbReference type="SUPFAM" id="SSF48726">
    <property type="entry name" value="Immunoglobulin"/>
    <property type="match status" value="1"/>
</dbReference>
<sequence length="95" mass="9920">MVGSTTAGVYVCVARVRGFPDLRGTVRVLVKGPPTIVSAGEQEGRMGDTVSLECSTVSIPSPIRVTWTYNGREIDLRGRGTQAVSPLVASSVTAA</sequence>
<evidence type="ECO:0000313" key="2">
    <source>
        <dbReference type="EMBL" id="MPC67102.1"/>
    </source>
</evidence>
<name>A0A5B7H7N5_PORTR</name>
<proteinExistence type="predicted"/>
<accession>A0A5B7H7N5</accession>
<gene>
    <name evidence="2" type="primary">rst_2</name>
    <name evidence="2" type="ORF">E2C01_061267</name>
</gene>